<evidence type="ECO:0000313" key="4">
    <source>
        <dbReference type="Proteomes" id="UP000681720"/>
    </source>
</evidence>
<feature type="non-terminal residue" evidence="2">
    <location>
        <position position="1"/>
    </location>
</feature>
<dbReference type="AlphaFoldDB" id="A0A8S2SRK2"/>
<name>A0A8S2SRK2_9BILA</name>
<feature type="region of interest" description="Disordered" evidence="1">
    <location>
        <begin position="18"/>
        <end position="79"/>
    </location>
</feature>
<sequence>LVAEKTDLSARLSQSIKQLERKQSEMDEIQGRLKGSRERVEELEKHAQNSTSDALKREMTVKESDKEIDQLKTENTRQR</sequence>
<feature type="compositionally biased region" description="Basic and acidic residues" evidence="1">
    <location>
        <begin position="54"/>
        <end position="79"/>
    </location>
</feature>
<reference evidence="2" key="1">
    <citation type="submission" date="2021-02" db="EMBL/GenBank/DDBJ databases">
        <authorList>
            <person name="Nowell W R."/>
        </authorList>
    </citation>
    <scope>NUCLEOTIDE SEQUENCE</scope>
</reference>
<dbReference type="EMBL" id="CAJOBJ010025737">
    <property type="protein sequence ID" value="CAF4242938.1"/>
    <property type="molecule type" value="Genomic_DNA"/>
</dbReference>
<accession>A0A8S2SRK2</accession>
<dbReference type="EMBL" id="CAJOBJ010025931">
    <property type="protein sequence ID" value="CAF4244047.1"/>
    <property type="molecule type" value="Genomic_DNA"/>
</dbReference>
<feature type="compositionally biased region" description="Basic and acidic residues" evidence="1">
    <location>
        <begin position="18"/>
        <end position="47"/>
    </location>
</feature>
<proteinExistence type="predicted"/>
<evidence type="ECO:0000313" key="3">
    <source>
        <dbReference type="EMBL" id="CAF4244047.1"/>
    </source>
</evidence>
<comment type="caution">
    <text evidence="2">The sequence shown here is derived from an EMBL/GenBank/DDBJ whole genome shotgun (WGS) entry which is preliminary data.</text>
</comment>
<evidence type="ECO:0000313" key="2">
    <source>
        <dbReference type="EMBL" id="CAF4242938.1"/>
    </source>
</evidence>
<organism evidence="2 4">
    <name type="scientific">Rotaria magnacalcarata</name>
    <dbReference type="NCBI Taxonomy" id="392030"/>
    <lineage>
        <taxon>Eukaryota</taxon>
        <taxon>Metazoa</taxon>
        <taxon>Spiralia</taxon>
        <taxon>Gnathifera</taxon>
        <taxon>Rotifera</taxon>
        <taxon>Eurotatoria</taxon>
        <taxon>Bdelloidea</taxon>
        <taxon>Philodinida</taxon>
        <taxon>Philodinidae</taxon>
        <taxon>Rotaria</taxon>
    </lineage>
</organism>
<protein>
    <submittedName>
        <fullName evidence="2">Uncharacterized protein</fullName>
    </submittedName>
</protein>
<gene>
    <name evidence="2" type="ORF">GIL414_LOCUS23341</name>
    <name evidence="3" type="ORF">GIL414_LOCUS23394</name>
</gene>
<dbReference type="Proteomes" id="UP000681720">
    <property type="component" value="Unassembled WGS sequence"/>
</dbReference>
<evidence type="ECO:0000256" key="1">
    <source>
        <dbReference type="SAM" id="MobiDB-lite"/>
    </source>
</evidence>